<dbReference type="SUPFAM" id="SSF56672">
    <property type="entry name" value="DNA/RNA polymerases"/>
    <property type="match status" value="1"/>
</dbReference>
<keyword evidence="6" id="KW-0191">Covalent protein-RNA linkage</keyword>
<dbReference type="GO" id="GO:0006508">
    <property type="term" value="P:proteolysis"/>
    <property type="evidence" value="ECO:0007669"/>
    <property type="project" value="InterPro"/>
</dbReference>
<keyword evidence="19" id="KW-0812">Transmembrane</keyword>
<dbReference type="PROSITE" id="PS51436">
    <property type="entry name" value="POTYVIRUS_NIA_PRO"/>
    <property type="match status" value="1"/>
</dbReference>
<evidence type="ECO:0000256" key="18">
    <source>
        <dbReference type="SAM" id="MobiDB-lite"/>
    </source>
</evidence>
<protein>
    <submittedName>
        <fullName evidence="23">Polyprotein</fullName>
    </submittedName>
</protein>
<dbReference type="GO" id="GO:0004386">
    <property type="term" value="F:helicase activity"/>
    <property type="evidence" value="ECO:0007669"/>
    <property type="project" value="UniProtKB-KW"/>
</dbReference>
<dbReference type="SUPFAM" id="SSF50494">
    <property type="entry name" value="Trypsin-like serine proteases"/>
    <property type="match status" value="1"/>
</dbReference>
<dbReference type="PANTHER" id="PTHR43519:SF1">
    <property type="entry name" value="ATP-DEPENDENT RNA HELICASE HRPB"/>
    <property type="match status" value="1"/>
</dbReference>
<feature type="domain" description="RdRp catalytic" evidence="20">
    <location>
        <begin position="1823"/>
        <end position="1947"/>
    </location>
</feature>
<dbReference type="GO" id="GO:0005198">
    <property type="term" value="F:structural molecule activity"/>
    <property type="evidence" value="ECO:0007669"/>
    <property type="project" value="InterPro"/>
</dbReference>
<dbReference type="Gene3D" id="2.40.10.10">
    <property type="entry name" value="Trypsin-like serine proteases"/>
    <property type="match status" value="1"/>
</dbReference>
<dbReference type="InterPro" id="IPR043128">
    <property type="entry name" value="Rev_trsase/Diguanyl_cyclase"/>
</dbReference>
<keyword evidence="4" id="KW-1036">Host cytoplasmic vesicle</keyword>
<dbReference type="CDD" id="cd23175">
    <property type="entry name" value="ps-ssRNAv_Potyviridae_RdRp"/>
    <property type="match status" value="1"/>
</dbReference>
<proteinExistence type="predicted"/>
<keyword evidence="8 23" id="KW-0167">Capsid protein</keyword>
<dbReference type="SMART" id="SM00487">
    <property type="entry name" value="DEXDc"/>
    <property type="match status" value="1"/>
</dbReference>
<dbReference type="InterPro" id="IPR001650">
    <property type="entry name" value="Helicase_C-like"/>
</dbReference>
<comment type="function">
    <text evidence="17">Mediates the cap-independent, EIF4E-dependent translation of viral genomic RNAs. Binds to the cap-binding site of host EIF4E and thus interferes with the host EIF4E-dependent mRNA export and translation. VPg-RNA directly binds EIF4E and is a template for transcription. Also forms trimeric complexes with EIF4E-EIF4G, which are templates for translation.</text>
</comment>
<dbReference type="Gene3D" id="3.30.70.270">
    <property type="match status" value="1"/>
</dbReference>
<keyword evidence="9" id="KW-0808">Transferase</keyword>
<evidence type="ECO:0000256" key="11">
    <source>
        <dbReference type="ARBA" id="ARBA00022741"/>
    </source>
</evidence>
<dbReference type="InterPro" id="IPR043504">
    <property type="entry name" value="Peptidase_S1_PA_chymotrypsin"/>
</dbReference>
<keyword evidence="7" id="KW-0597">Phosphoprotein</keyword>
<evidence type="ECO:0000256" key="13">
    <source>
        <dbReference type="ARBA" id="ARBA00022806"/>
    </source>
</evidence>
<dbReference type="Pfam" id="PF00767">
    <property type="entry name" value="Poty_coat"/>
    <property type="match status" value="1"/>
</dbReference>
<dbReference type="InterPro" id="IPR007094">
    <property type="entry name" value="RNA-dir_pol_PSvirus"/>
</dbReference>
<dbReference type="GO" id="GO:0003968">
    <property type="term" value="F:RNA-directed RNA polymerase activity"/>
    <property type="evidence" value="ECO:0007669"/>
    <property type="project" value="UniProtKB-KW"/>
</dbReference>
<feature type="transmembrane region" description="Helical" evidence="19">
    <location>
        <begin position="272"/>
        <end position="291"/>
    </location>
</feature>
<dbReference type="InterPro" id="IPR001205">
    <property type="entry name" value="RNA-dir_pol_C"/>
</dbReference>
<dbReference type="InterPro" id="IPR001592">
    <property type="entry name" value="Poty_coat"/>
</dbReference>
<dbReference type="SUPFAM" id="SSF52540">
    <property type="entry name" value="P-loop containing nucleoside triphosphate hydrolases"/>
    <property type="match status" value="2"/>
</dbReference>
<dbReference type="InterPro" id="IPR027417">
    <property type="entry name" value="P-loop_NTPase"/>
</dbReference>
<feature type="region of interest" description="Disordered" evidence="18">
    <location>
        <begin position="2095"/>
        <end position="2116"/>
    </location>
</feature>
<evidence type="ECO:0000256" key="14">
    <source>
        <dbReference type="ARBA" id="ARBA00022844"/>
    </source>
</evidence>
<dbReference type="GeneID" id="984302"/>
<dbReference type="RefSeq" id="NP_659025.1">
    <property type="nucleotide sequence ID" value="NC_004016.1"/>
</dbReference>
<keyword evidence="19" id="KW-0472">Membrane</keyword>
<evidence type="ECO:0000259" key="20">
    <source>
        <dbReference type="PROSITE" id="PS50507"/>
    </source>
</evidence>
<dbReference type="KEGG" id="vg:984302"/>
<keyword evidence="3" id="KW-0696">RNA-directed RNA polymerase</keyword>
<comment type="catalytic activity">
    <reaction evidence="1">
        <text>Hydrolyzes glutaminyl bonds, and activity is further restricted by preferences for the amino acids in P6 - P1' that vary with the species of potyvirus, e.g. Glu-Xaa-Xaa-Tyr-Xaa-Gln-|-(Ser or Gly) for the enzyme from tobacco etch virus. The natural substrate is the viral polyprotein, but other proteins and oligopeptides containing the appropriate consensus sequence are also cleaved.</text>
        <dbReference type="EC" id="3.4.22.44"/>
    </reaction>
</comment>
<keyword evidence="15" id="KW-0693">Viral RNA replication</keyword>
<dbReference type="Gene3D" id="3.40.50.300">
    <property type="entry name" value="P-loop containing nucleotide triphosphate hydrolases"/>
    <property type="match status" value="2"/>
</dbReference>
<dbReference type="Pfam" id="PF00680">
    <property type="entry name" value="RdRP_1"/>
    <property type="match status" value="1"/>
</dbReference>
<evidence type="ECO:0000313" key="23">
    <source>
        <dbReference type="EMBL" id="CAC84680.1"/>
    </source>
</evidence>
<evidence type="ECO:0000256" key="2">
    <source>
        <dbReference type="ARBA" id="ARBA00004328"/>
    </source>
</evidence>
<organism evidence="23 24">
    <name type="scientific">Oat mosaic virus</name>
    <dbReference type="NCBI Taxonomy" id="157837"/>
    <lineage>
        <taxon>Viruses</taxon>
        <taxon>Riboviria</taxon>
        <taxon>Orthornavirae</taxon>
        <taxon>Pisuviricota</taxon>
        <taxon>Stelpaviricetes</taxon>
        <taxon>Patatavirales</taxon>
        <taxon>Potyviridae</taxon>
        <taxon>Bymovirus</taxon>
        <taxon>Bymovirus avenae</taxon>
    </lineage>
</organism>
<keyword evidence="19" id="KW-1133">Transmembrane helix</keyword>
<evidence type="ECO:0000256" key="3">
    <source>
        <dbReference type="ARBA" id="ARBA00022484"/>
    </source>
</evidence>
<dbReference type="GO" id="GO:0003723">
    <property type="term" value="F:RNA binding"/>
    <property type="evidence" value="ECO:0007669"/>
    <property type="project" value="InterPro"/>
</dbReference>
<comment type="subcellular location">
    <subcellularLocation>
        <location evidence="16">Host cytoplasmic vesicle</location>
    </subcellularLocation>
    <subcellularLocation>
        <location evidence="2">Virion</location>
    </subcellularLocation>
</comment>
<accession>Q8UZ27</accession>
<sequence>MTSTGTFLAPETFYRNNVAKVKAIFHSNDTARVINAISGDFELVAFLVLSPAHLLKLEDTLRKELNFTATLMASTDASFETIAVLQTALDGFKYHFGTTTLEKGWFSMMTHIHDCLEESSSSAATALQEQVQKVGSLLLSGKNRIESCELSVLRLTARDFKIEYGLKGSYFIEHCDLPLHLKQKLCGTTPKEFSWAKSKERPLFTIPKSMKFTPESFIVFFARVIPFMRNIIHTVSLMYWSCVAVVNLPTVMSFLFRRQFTKYVAASFTKRSLYFLIISIVAVLWIVRTHINQKAKISLQARNAPESEKKLMMLLASVVGVTYLFDYDIAETMGNCLHKISRLANYLMDDYQGIASKLTQATYGLQAGDSTEEASTTLIKDMMSVTFQIVDEDEEEGVLEDNVGVSFRDWVATNTTAGRNMSRPLQYPVRATYALTPTNAPNIAEEMADSTNCWSMVVGFTGSGKSTYLPVLYSNYIARKKDRRQQILICEPTQAATENVWAGIAQNLGRAVVGRHEGWHKMGDHCIQVMTYGSALQCQAAEPSFIDSFDAIFLDEAHDVKEHSLVFESLCDKSGSVRKFYVSATPRDGTVCPSAARKYPLHEVSSVCDSYKKFISAQGQGDLLDATKHDSVLVFLKGRNECVKAAHAWNSAVIGEKKAFSLSSDNFATDFTALTERLKTHKIIIFTTNIIETGVTLNVDCVVDFGTTMRPALNLHNKTLKLESRRVTLNERKQRIGRAGRLKDGYAITCGDVDRTATVVSPDVVYGAALLSFVHNVPFYMNGTFESSWLEGITKMQAQTMAMFKLPIFLTRDLVNPDGSVAKEFLDVLKKHQFVTSDMKQAPNMRARQLFPSWASYYLLVQSMHYGEDKEVIPSHLRNASVPFSVSTLSKFDWAALAEACEKHRPSVVNCFRSTDEPMRVVTLQTNPTNILCSIRHLKGMQRSYERLIQNNQIVRQSIGNSVTFKWFSPSKITADIDSNIRKCINNLTVVQTALSTMEQMLANNGQALATNDMQHKPTHIIELQASCTLDDATLASALGIFKPQQNLFLLFCTKGIKILYVVFALILVQLLYKLYQFWKAQSKARKETGLHETMAPDKATAVFNEIVQMDRATRKNANLDLIGEKAPFCFHFTDIEEMTASDIVELEGKGNKYRPREDARLMYSVRDEASMNEFNEKAREKRKNLARNAEPDRKKAYEKRPYYNFYDLQVDSNILEAIFYTMEGDEFFRTENPNKDMHSIARRLTEFLQTQPIVGRNQRKLLEETAEVVVKDNKGYAHRMEISQHDSETLKHNNKGKVGYAEHNGDFRQSSEAIVGEVALEAEFGPEIEPNVVLEAATQITLSQVGIDVAKNVGKLTIGTFSVNCYFYHDWIVAPAHIQERSGGITIEMPDQTIHSTTDNINAHGVRRFKGLDMVAIRRPSAMRPRKKLIKAFALQEATIAQMVFVDNNGVRKFTQSDWIRIEADSGRWSHKISTIEGMCGCPVFDVGKNRLIGIHVATNLSTKRNEFQAFTQEVVDFINGPGTRVETGRWHFYRPDCGYKEGDAVFIKEQAGDDLQIINNSIVGFGSDLKGQLVQPASQSTKNKFEKLFGGGNFQLIGEMNKGLIDKHIITGETDDVRDFMREHPTFAWLEDFMNEYAPSDLSYTAYYKDLCKYNRGKHVLTFNPTELDAATKGMIKILEDAGLKPGTLRSAQHVISDIQWNTSAGPSYQGKKRDLCAHLTEEEVLDFAEVCRSEFLAGHSVGVWNGSLKAELRTIEKVEAQKTRVFTASPITSLMAMKFYVDDFNKAFYTTNLVAPHTVGINKFSRGWEKLHNKLDRPGWLHGSGDGSRFDSSIDPFFFDVVKVIRKHFMPEEHHVAIDLIYEEILNTTICLANGMVIRKNVGNNSGQPSTVVDNTLVLMVAFLYAYIHKTGDVDLSLMDSRFVFVCNGDDNKFSISPEFNEQFGHDFSPELSELGLTYEFDEITTDICENPYMSLTMVRTPFGIGFSLPVERIISILQWAKRGGVLHSYLAGIAAAIESFNTPKLFKSIFSYLIWLTETHRDELLASMTSTANALPIPSMLDIYQLHYGGSNIVLQASTGEKAKTGDLTATAPAPFVTHPDDEDEGKITRGPGQALTEVGKTWSMPKVTLKHSGPKFKIPLNKLATIPISALEHNNSIANESERKAWEDGVRTDLGITDDDKWYNTLIPFLGWCVNNGTTDKHKESQIMQIDNGTGSMSEVALSPFIIHGRINGGLRRIMRNYSDETVFLIGSKRVKMSMKFSMKHGSHVNPAYSFDFFVPRPWMNTQDIEISKQVRLAALGTGTYNSMLTSDTANLRKTTHHRVLDSDGHPELTP</sequence>
<dbReference type="PROSITE" id="PS51192">
    <property type="entry name" value="HELICASE_ATP_BIND_1"/>
    <property type="match status" value="1"/>
</dbReference>
<evidence type="ECO:0000259" key="21">
    <source>
        <dbReference type="PROSITE" id="PS51192"/>
    </source>
</evidence>
<evidence type="ECO:0000256" key="17">
    <source>
        <dbReference type="ARBA" id="ARBA00045403"/>
    </source>
</evidence>
<feature type="transmembrane region" description="Helical" evidence="19">
    <location>
        <begin position="237"/>
        <end position="256"/>
    </location>
</feature>
<dbReference type="PANTHER" id="PTHR43519">
    <property type="entry name" value="ATP-DEPENDENT RNA HELICASE HRPB"/>
    <property type="match status" value="1"/>
</dbReference>
<evidence type="ECO:0000256" key="12">
    <source>
        <dbReference type="ARBA" id="ARBA00022801"/>
    </source>
</evidence>
<dbReference type="SMART" id="SM00490">
    <property type="entry name" value="HELICc"/>
    <property type="match status" value="1"/>
</dbReference>
<evidence type="ECO:0000256" key="19">
    <source>
        <dbReference type="SAM" id="Phobius"/>
    </source>
</evidence>
<keyword evidence="13" id="KW-0347">Helicase</keyword>
<dbReference type="GO" id="GO:0008234">
    <property type="term" value="F:cysteine-type peptidase activity"/>
    <property type="evidence" value="ECO:0007669"/>
    <property type="project" value="InterPro"/>
</dbReference>
<evidence type="ECO:0000256" key="6">
    <source>
        <dbReference type="ARBA" id="ARBA00022520"/>
    </source>
</evidence>
<dbReference type="Proteomes" id="UP000201974">
    <property type="component" value="Genome"/>
</dbReference>
<dbReference type="InterPro" id="IPR014001">
    <property type="entry name" value="Helicase_ATP-bd"/>
</dbReference>
<keyword evidence="10" id="KW-0548">Nucleotidyltransferase</keyword>
<evidence type="ECO:0000256" key="7">
    <source>
        <dbReference type="ARBA" id="ARBA00022553"/>
    </source>
</evidence>
<evidence type="ECO:0000256" key="10">
    <source>
        <dbReference type="ARBA" id="ARBA00022695"/>
    </source>
</evidence>
<dbReference type="Pfam" id="PF00271">
    <property type="entry name" value="Helicase_C"/>
    <property type="match status" value="1"/>
</dbReference>
<evidence type="ECO:0000256" key="16">
    <source>
        <dbReference type="ARBA" id="ARBA00034108"/>
    </source>
</evidence>
<evidence type="ECO:0000256" key="5">
    <source>
        <dbReference type="ARBA" id="ARBA00022497"/>
    </source>
</evidence>
<evidence type="ECO:0000256" key="15">
    <source>
        <dbReference type="ARBA" id="ARBA00022953"/>
    </source>
</evidence>
<keyword evidence="12" id="KW-0378">Hydrolase</keyword>
<feature type="domain" description="Helicase ATP-binding" evidence="21">
    <location>
        <begin position="446"/>
        <end position="604"/>
    </location>
</feature>
<dbReference type="Pfam" id="PF08440">
    <property type="entry name" value="Poty_PP"/>
    <property type="match status" value="1"/>
</dbReference>
<feature type="domain" description="Peptidase C4" evidence="22">
    <location>
        <begin position="1333"/>
        <end position="1548"/>
    </location>
</feature>
<dbReference type="GO" id="GO:0044161">
    <property type="term" value="C:host cell cytoplasmic vesicle"/>
    <property type="evidence" value="ECO:0007669"/>
    <property type="project" value="UniProtKB-SubCell"/>
</dbReference>
<name>Q8UZ27_9POTY</name>
<dbReference type="InterPro" id="IPR013648">
    <property type="entry name" value="PP_Potyviridae"/>
</dbReference>
<dbReference type="PROSITE" id="PS50507">
    <property type="entry name" value="RDRP_SSRNA_POS"/>
    <property type="match status" value="1"/>
</dbReference>
<keyword evidence="13" id="KW-0067">ATP-binding</keyword>
<evidence type="ECO:0000256" key="1">
    <source>
        <dbReference type="ARBA" id="ARBA00000785"/>
    </source>
</evidence>
<keyword evidence="11" id="KW-0547">Nucleotide-binding</keyword>
<dbReference type="InterPro" id="IPR043502">
    <property type="entry name" value="DNA/RNA_pol_sf"/>
</dbReference>
<evidence type="ECO:0000256" key="9">
    <source>
        <dbReference type="ARBA" id="ARBA00022679"/>
    </source>
</evidence>
<dbReference type="InterPro" id="IPR001730">
    <property type="entry name" value="Potyv_NIa-pro_dom"/>
</dbReference>
<evidence type="ECO:0000256" key="8">
    <source>
        <dbReference type="ARBA" id="ARBA00022561"/>
    </source>
</evidence>
<reference evidence="23 24" key="1">
    <citation type="journal article" date="2002" name="Arch. Virol.">
        <title>The complete sequence of Oat mosaic virus and evidence for deletion and duplication in RNA2.</title>
        <authorList>
            <person name="Zheng T."/>
            <person name="Chen J."/>
            <person name="Chen J.P."/>
            <person name="Adams M.J."/>
        </authorList>
    </citation>
    <scope>NUCLEOTIDE SEQUENCE [LARGE SCALE GENOMIC DNA]</scope>
    <source>
        <strain evidence="23">Cranbrook:laboratory isolate</strain>
    </source>
</reference>
<dbReference type="GO" id="GO:0039694">
    <property type="term" value="P:viral RNA genome replication"/>
    <property type="evidence" value="ECO:0007669"/>
    <property type="project" value="InterPro"/>
</dbReference>
<keyword evidence="24" id="KW-1185">Reference proteome</keyword>
<dbReference type="Pfam" id="PF00863">
    <property type="entry name" value="Peptidase_C4"/>
    <property type="match status" value="1"/>
</dbReference>
<keyword evidence="14" id="KW-0946">Virion</keyword>
<evidence type="ECO:0000256" key="4">
    <source>
        <dbReference type="ARBA" id="ARBA00022488"/>
    </source>
</evidence>
<dbReference type="GO" id="GO:0000166">
    <property type="term" value="F:nucleotide binding"/>
    <property type="evidence" value="ECO:0007669"/>
    <property type="project" value="UniProtKB-KW"/>
</dbReference>
<dbReference type="GO" id="GO:0019029">
    <property type="term" value="C:helical viral capsid"/>
    <property type="evidence" value="ECO:0007669"/>
    <property type="project" value="UniProtKB-KW"/>
</dbReference>
<dbReference type="GO" id="GO:0016818">
    <property type="term" value="F:hydrolase activity, acting on acid anhydrides, in phosphorus-containing anhydrides"/>
    <property type="evidence" value="ECO:0007669"/>
    <property type="project" value="InterPro"/>
</dbReference>
<evidence type="ECO:0000259" key="22">
    <source>
        <dbReference type="PROSITE" id="PS51436"/>
    </source>
</evidence>
<evidence type="ECO:0000313" key="24">
    <source>
        <dbReference type="Proteomes" id="UP000201974"/>
    </source>
</evidence>
<dbReference type="EMBL" id="AJ306718">
    <property type="protein sequence ID" value="CAC84680.1"/>
    <property type="molecule type" value="Genomic_RNA"/>
</dbReference>
<dbReference type="GO" id="GO:0006351">
    <property type="term" value="P:DNA-templated transcription"/>
    <property type="evidence" value="ECO:0007669"/>
    <property type="project" value="InterPro"/>
</dbReference>
<keyword evidence="5" id="KW-1139">Helical capsid protein</keyword>
<dbReference type="InterPro" id="IPR009003">
    <property type="entry name" value="Peptidase_S1_PA"/>
</dbReference>